<evidence type="ECO:0000313" key="6">
    <source>
        <dbReference type="Proteomes" id="UP001193501"/>
    </source>
</evidence>
<keyword evidence="2 5" id="KW-0378">Hydrolase</keyword>
<proteinExistence type="inferred from homology"/>
<gene>
    <name evidence="5" type="ORF">GV832_06695</name>
</gene>
<name>A0AAE4Y9E6_9RHOB</name>
<dbReference type="PANTHER" id="PTHR34135">
    <property type="entry name" value="LYSOZYME"/>
    <property type="match status" value="1"/>
</dbReference>
<dbReference type="GO" id="GO:0016998">
    <property type="term" value="P:cell wall macromolecule catabolic process"/>
    <property type="evidence" value="ECO:0007669"/>
    <property type="project" value="InterPro"/>
</dbReference>
<dbReference type="PROSITE" id="PS51904">
    <property type="entry name" value="GLYCOSYL_HYDROL_F25_2"/>
    <property type="match status" value="1"/>
</dbReference>
<keyword evidence="4" id="KW-0732">Signal</keyword>
<reference evidence="5" key="1">
    <citation type="submission" date="2020-01" db="EMBL/GenBank/DDBJ databases">
        <authorList>
            <person name="Chen W.-M."/>
        </authorList>
    </citation>
    <scope>NUCLEOTIDE SEQUENCE</scope>
    <source>
        <strain evidence="5">CYK-10</strain>
    </source>
</reference>
<dbReference type="RefSeq" id="WP_168774077.1">
    <property type="nucleotide sequence ID" value="NZ_JAABNR010000005.1"/>
</dbReference>
<evidence type="ECO:0000256" key="2">
    <source>
        <dbReference type="ARBA" id="ARBA00022801"/>
    </source>
</evidence>
<dbReference type="InterPro" id="IPR017853">
    <property type="entry name" value="GH"/>
</dbReference>
<dbReference type="SUPFAM" id="SSF51445">
    <property type="entry name" value="(Trans)glycosidases"/>
    <property type="match status" value="1"/>
</dbReference>
<keyword evidence="6" id="KW-1185">Reference proteome</keyword>
<comment type="similarity">
    <text evidence="1">Belongs to the glycosyl hydrolase 25 family.</text>
</comment>
<dbReference type="CDD" id="cd06413">
    <property type="entry name" value="GH25_muramidase_1"/>
    <property type="match status" value="1"/>
</dbReference>
<sequence>MKRAPVLTQALVLILCLLAACAPRTTTEAPSFPVVAPRFGDSDPVDWAPQDHPLTHPVHGIDVSTWQGDIDWRAARAAGVNFAFLKATEGGDRLDPAFRQNWAAARAAGVPRGAYHFFYHCRSAASQARWFIAHVPADNQALPPVLDMEWNAHSPTCPGRLPATEVRSEARIFLDAVTRAYGRRPILYTTVDFYADNQLWKLQGVDFWLRSTAKHPSDSFPGQHWLIWQYTATGQVPGIAGDVDLNAFAGSRRDFAAWVAR</sequence>
<organism evidence="5 6">
    <name type="scientific">Stagnihabitans tardus</name>
    <dbReference type="NCBI Taxonomy" id="2699202"/>
    <lineage>
        <taxon>Bacteria</taxon>
        <taxon>Pseudomonadati</taxon>
        <taxon>Pseudomonadota</taxon>
        <taxon>Alphaproteobacteria</taxon>
        <taxon>Rhodobacterales</taxon>
        <taxon>Paracoccaceae</taxon>
        <taxon>Stagnihabitans</taxon>
    </lineage>
</organism>
<keyword evidence="3" id="KW-0326">Glycosidase</keyword>
<evidence type="ECO:0000256" key="3">
    <source>
        <dbReference type="ARBA" id="ARBA00023295"/>
    </source>
</evidence>
<dbReference type="EMBL" id="JAABNR010000005">
    <property type="protein sequence ID" value="NBZ87266.1"/>
    <property type="molecule type" value="Genomic_DNA"/>
</dbReference>
<evidence type="ECO:0000256" key="1">
    <source>
        <dbReference type="ARBA" id="ARBA00010646"/>
    </source>
</evidence>
<dbReference type="Gene3D" id="3.20.20.80">
    <property type="entry name" value="Glycosidases"/>
    <property type="match status" value="1"/>
</dbReference>
<dbReference type="AlphaFoldDB" id="A0AAE4Y9E6"/>
<accession>A0AAE4Y9E6</accession>
<evidence type="ECO:0000313" key="5">
    <source>
        <dbReference type="EMBL" id="NBZ87266.1"/>
    </source>
</evidence>
<dbReference type="GO" id="GO:0003796">
    <property type="term" value="F:lysozyme activity"/>
    <property type="evidence" value="ECO:0007669"/>
    <property type="project" value="InterPro"/>
</dbReference>
<dbReference type="GO" id="GO:0016052">
    <property type="term" value="P:carbohydrate catabolic process"/>
    <property type="evidence" value="ECO:0007669"/>
    <property type="project" value="TreeGrafter"/>
</dbReference>
<dbReference type="Proteomes" id="UP001193501">
    <property type="component" value="Unassembled WGS sequence"/>
</dbReference>
<evidence type="ECO:0000256" key="4">
    <source>
        <dbReference type="SAM" id="SignalP"/>
    </source>
</evidence>
<dbReference type="PANTHER" id="PTHR34135:SF2">
    <property type="entry name" value="LYSOZYME"/>
    <property type="match status" value="1"/>
</dbReference>
<comment type="caution">
    <text evidence="5">The sequence shown here is derived from an EMBL/GenBank/DDBJ whole genome shotgun (WGS) entry which is preliminary data.</text>
</comment>
<dbReference type="Pfam" id="PF01183">
    <property type="entry name" value="Glyco_hydro_25"/>
    <property type="match status" value="1"/>
</dbReference>
<dbReference type="InterPro" id="IPR002053">
    <property type="entry name" value="Glyco_hydro_25"/>
</dbReference>
<dbReference type="GO" id="GO:0009253">
    <property type="term" value="P:peptidoglycan catabolic process"/>
    <property type="evidence" value="ECO:0007669"/>
    <property type="project" value="InterPro"/>
</dbReference>
<dbReference type="InterPro" id="IPR018077">
    <property type="entry name" value="Glyco_hydro_fam25_subgr"/>
</dbReference>
<protein>
    <submittedName>
        <fullName evidence="5">Glycoside hydrolase</fullName>
    </submittedName>
</protein>
<dbReference type="PROSITE" id="PS51257">
    <property type="entry name" value="PROKAR_LIPOPROTEIN"/>
    <property type="match status" value="1"/>
</dbReference>
<feature type="signal peptide" evidence="4">
    <location>
        <begin position="1"/>
        <end position="22"/>
    </location>
</feature>
<dbReference type="SMART" id="SM00641">
    <property type="entry name" value="Glyco_25"/>
    <property type="match status" value="1"/>
</dbReference>
<feature type="chain" id="PRO_5042043027" evidence="4">
    <location>
        <begin position="23"/>
        <end position="261"/>
    </location>
</feature>